<proteinExistence type="predicted"/>
<keyword evidence="2" id="KW-1185">Reference proteome</keyword>
<comment type="caution">
    <text evidence="1">The sequence shown here is derived from an EMBL/GenBank/DDBJ whole genome shotgun (WGS) entry which is preliminary data.</text>
</comment>
<name>A0ABV2JVV8_9GAMM</name>
<organism evidence="1 2">
    <name type="scientific">Dyella japonica</name>
    <dbReference type="NCBI Taxonomy" id="231455"/>
    <lineage>
        <taxon>Bacteria</taxon>
        <taxon>Pseudomonadati</taxon>
        <taxon>Pseudomonadota</taxon>
        <taxon>Gammaproteobacteria</taxon>
        <taxon>Lysobacterales</taxon>
        <taxon>Rhodanobacteraceae</taxon>
        <taxon>Dyella</taxon>
    </lineage>
</organism>
<dbReference type="Proteomes" id="UP001549184">
    <property type="component" value="Unassembled WGS sequence"/>
</dbReference>
<dbReference type="RefSeq" id="WP_354013346.1">
    <property type="nucleotide sequence ID" value="NZ_JBEPMU010000002.1"/>
</dbReference>
<reference evidence="1 2" key="1">
    <citation type="submission" date="2024-06" db="EMBL/GenBank/DDBJ databases">
        <title>Sorghum-associated microbial communities from plants grown in Nebraska, USA.</title>
        <authorList>
            <person name="Schachtman D."/>
        </authorList>
    </citation>
    <scope>NUCLEOTIDE SEQUENCE [LARGE SCALE GENOMIC DNA]</scope>
    <source>
        <strain evidence="1 2">1073</strain>
    </source>
</reference>
<accession>A0ABV2JVV8</accession>
<evidence type="ECO:0000313" key="1">
    <source>
        <dbReference type="EMBL" id="MET3651923.1"/>
    </source>
</evidence>
<evidence type="ECO:0000313" key="2">
    <source>
        <dbReference type="Proteomes" id="UP001549184"/>
    </source>
</evidence>
<protein>
    <submittedName>
        <fullName evidence="1">Uncharacterized protein</fullName>
    </submittedName>
</protein>
<gene>
    <name evidence="1" type="ORF">ABIC75_001645</name>
</gene>
<dbReference type="EMBL" id="JBEPMU010000002">
    <property type="protein sequence ID" value="MET3651923.1"/>
    <property type="molecule type" value="Genomic_DNA"/>
</dbReference>
<sequence length="109" mass="11787">MATFTVAWPRLWWRGASTRWSPISRDPAPQGQFVIPVQATEDLPLVIPAKAGGAFQQPKAGHPVTLLLVIAIPLPALLQRCRDLAAYAAGVSIGCRRSSHFSFAGPKEK</sequence>